<organism evidence="1 2">
    <name type="scientific">Striga asiatica</name>
    <name type="common">Asiatic witchweed</name>
    <name type="synonym">Buchnera asiatica</name>
    <dbReference type="NCBI Taxonomy" id="4170"/>
    <lineage>
        <taxon>Eukaryota</taxon>
        <taxon>Viridiplantae</taxon>
        <taxon>Streptophyta</taxon>
        <taxon>Embryophyta</taxon>
        <taxon>Tracheophyta</taxon>
        <taxon>Spermatophyta</taxon>
        <taxon>Magnoliopsida</taxon>
        <taxon>eudicotyledons</taxon>
        <taxon>Gunneridae</taxon>
        <taxon>Pentapetalae</taxon>
        <taxon>asterids</taxon>
        <taxon>lamiids</taxon>
        <taxon>Lamiales</taxon>
        <taxon>Orobanchaceae</taxon>
        <taxon>Buchnereae</taxon>
        <taxon>Striga</taxon>
    </lineage>
</organism>
<dbReference type="AlphaFoldDB" id="A0A5A7RK30"/>
<evidence type="ECO:0000313" key="1">
    <source>
        <dbReference type="EMBL" id="GER57607.1"/>
    </source>
</evidence>
<evidence type="ECO:0000313" key="2">
    <source>
        <dbReference type="Proteomes" id="UP000325081"/>
    </source>
</evidence>
<protein>
    <submittedName>
        <fullName evidence="1">Arginine--tRNA ligase</fullName>
    </submittedName>
</protein>
<proteinExistence type="predicted"/>
<reference evidence="2" key="1">
    <citation type="journal article" date="2019" name="Curr. Biol.">
        <title>Genome Sequence of Striga asiatica Provides Insight into the Evolution of Plant Parasitism.</title>
        <authorList>
            <person name="Yoshida S."/>
            <person name="Kim S."/>
            <person name="Wafula E.K."/>
            <person name="Tanskanen J."/>
            <person name="Kim Y.M."/>
            <person name="Honaas L."/>
            <person name="Yang Z."/>
            <person name="Spallek T."/>
            <person name="Conn C.E."/>
            <person name="Ichihashi Y."/>
            <person name="Cheong K."/>
            <person name="Cui S."/>
            <person name="Der J.P."/>
            <person name="Gundlach H."/>
            <person name="Jiao Y."/>
            <person name="Hori C."/>
            <person name="Ishida J.K."/>
            <person name="Kasahara H."/>
            <person name="Kiba T."/>
            <person name="Kim M.S."/>
            <person name="Koo N."/>
            <person name="Laohavisit A."/>
            <person name="Lee Y.H."/>
            <person name="Lumba S."/>
            <person name="McCourt P."/>
            <person name="Mortimer J.C."/>
            <person name="Mutuku J.M."/>
            <person name="Nomura T."/>
            <person name="Sasaki-Sekimoto Y."/>
            <person name="Seto Y."/>
            <person name="Wang Y."/>
            <person name="Wakatake T."/>
            <person name="Sakakibara H."/>
            <person name="Demura T."/>
            <person name="Yamaguchi S."/>
            <person name="Yoneyama K."/>
            <person name="Manabe R.I."/>
            <person name="Nelson D.C."/>
            <person name="Schulman A.H."/>
            <person name="Timko M.P."/>
            <person name="dePamphilis C.W."/>
            <person name="Choi D."/>
            <person name="Shirasu K."/>
        </authorList>
    </citation>
    <scope>NUCLEOTIDE SEQUENCE [LARGE SCALE GENOMIC DNA]</scope>
    <source>
        <strain evidence="2">cv. UVA1</strain>
    </source>
</reference>
<dbReference type="GO" id="GO:0016874">
    <property type="term" value="F:ligase activity"/>
    <property type="evidence" value="ECO:0007669"/>
    <property type="project" value="UniProtKB-KW"/>
</dbReference>
<comment type="caution">
    <text evidence="1">The sequence shown here is derived from an EMBL/GenBank/DDBJ whole genome shotgun (WGS) entry which is preliminary data.</text>
</comment>
<name>A0A5A7RK30_STRAF</name>
<keyword evidence="2" id="KW-1185">Reference proteome</keyword>
<dbReference type="Proteomes" id="UP000325081">
    <property type="component" value="Unassembled WGS sequence"/>
</dbReference>
<dbReference type="EMBL" id="BKCP01013403">
    <property type="protein sequence ID" value="GER57607.1"/>
    <property type="molecule type" value="Genomic_DNA"/>
</dbReference>
<keyword evidence="1" id="KW-0436">Ligase</keyword>
<accession>A0A5A7RK30</accession>
<sequence length="114" mass="12940">MAYWHDEVRWHGQTSQQILVYHGLMLELLSLDSCKRIRGDSIGGCLRWGATWDWSGGWWLVGGSLGAEGENDGDRNNGLPLFIMGHIQTGNNTRIVYPSKLPSLYQHHYKQAMP</sequence>
<gene>
    <name evidence="1" type="ORF">STAS_35441</name>
</gene>